<comment type="catalytic activity">
    <reaction evidence="22">
        <text>L-seryl-[protein] + ATP = O-phospho-L-seryl-[protein] + ADP + H(+)</text>
        <dbReference type="Rhea" id="RHEA:17989"/>
        <dbReference type="Rhea" id="RHEA-COMP:9863"/>
        <dbReference type="Rhea" id="RHEA-COMP:11604"/>
        <dbReference type="ChEBI" id="CHEBI:15378"/>
        <dbReference type="ChEBI" id="CHEBI:29999"/>
        <dbReference type="ChEBI" id="CHEBI:30616"/>
        <dbReference type="ChEBI" id="CHEBI:83421"/>
        <dbReference type="ChEBI" id="CHEBI:456216"/>
        <dbReference type="EC" id="2.7.11.1"/>
    </reaction>
</comment>
<keyword evidence="8" id="KW-0433">Leucine-rich repeat</keyword>
<sequence>MATQKQKPLNCSPDLQFLLIVFMVVSSSLATSSSAATEAEALLNWKSSLDNTSLSLLSSWVGDNSSTCNWVGISCNNFGSINHINLTGSGLRGTLHTLSFSTFPNLISLNLSHNAFFGTIPPSLGSLSSLEILDLSQNNINGSIPDDFVMLGNLSILSFRKNQISGQIPQEMYKLSSLRVIDISINNITGSIPASIGNLSNLIVLDLHKNALSGSIPSSIGNLTRLKVLYLMYNQLSGAIPNEVGQLKFLTDLGLVNNKLNGTIPLGINNLVYLKNFWSSNNSLSGSIPGDICSGGLLEIFTVQNNQLTGPIPRSLRNCTSLTRLRLERNQLSGNISEELGIYPKLNYIDLSYNRLYGELSENWGKCQNLQGLKLSNNRISGRIPHLEGSELHVLDLSSNGLIGSIPKELGKLSSLFNLSLADNRLSGSVPLEIGMLSNLQYLNLGANNLTGLIPEQLDGCRKLLSLNLSRNRFRESIPLEMGSIQSLEILDLSHNLLMNRIPAQLGGLQKLEALNLSHNELLGSIPSSFDNMLSLTVVDISYNQLEGPLPNNKAFQEAPVGALGNNKGLCGNATGLNACPSITRGGKKSNKSTIFIIVLVLGIVVFVFVVVGVLYMICHTREPQNENQFEVWSLDGLLVYEDIVEATESFNSKHCVGVGGTASVYKAQLQTGRIVAVKKLHTLQDSGGEAILKAFESEIRTLAEIRHRNILKLYGFCAHPRHPLLLYEFIEGGSLENILTDENYASNFGWMERVNVVKDVANALSYMHHDCSRPIVHRDISSKNILLDLEYGAYVSDFGTARLLKPNASNWTTFAGTFGYSAPELAYTVEPNEKCDVYSFGVVALEVIVGKHPGDLISYFLSLSSTSTAQGLQLKDVLDQRLLPPNNQAAEKVIAVANLAFACLRTSPQSRPTMHQVSQELLF</sequence>
<keyword evidence="17 24" id="KW-0472">Membrane</keyword>
<keyword evidence="11 25" id="KW-0732">Signal</keyword>
<name>A0A2P6S025_ROSCH</name>
<dbReference type="InterPro" id="IPR008266">
    <property type="entry name" value="Tyr_kinase_AS"/>
</dbReference>
<evidence type="ECO:0000256" key="16">
    <source>
        <dbReference type="ARBA" id="ARBA00022989"/>
    </source>
</evidence>
<evidence type="ECO:0000259" key="26">
    <source>
        <dbReference type="PROSITE" id="PS50011"/>
    </source>
</evidence>
<organism evidence="27 28">
    <name type="scientific">Rosa chinensis</name>
    <name type="common">China rose</name>
    <dbReference type="NCBI Taxonomy" id="74649"/>
    <lineage>
        <taxon>Eukaryota</taxon>
        <taxon>Viridiplantae</taxon>
        <taxon>Streptophyta</taxon>
        <taxon>Embryophyta</taxon>
        <taxon>Tracheophyta</taxon>
        <taxon>Spermatophyta</taxon>
        <taxon>Magnoliopsida</taxon>
        <taxon>eudicotyledons</taxon>
        <taxon>Gunneridae</taxon>
        <taxon>Pentapetalae</taxon>
        <taxon>rosids</taxon>
        <taxon>fabids</taxon>
        <taxon>Rosales</taxon>
        <taxon>Rosaceae</taxon>
        <taxon>Rosoideae</taxon>
        <taxon>Rosoideae incertae sedis</taxon>
        <taxon>Rosa</taxon>
    </lineage>
</organism>
<dbReference type="GO" id="GO:0005886">
    <property type="term" value="C:plasma membrane"/>
    <property type="evidence" value="ECO:0007669"/>
    <property type="project" value="UniProtKB-SubCell"/>
</dbReference>
<keyword evidence="6" id="KW-0723">Serine/threonine-protein kinase</keyword>
<comment type="subcellular location">
    <subcellularLocation>
        <location evidence="2">Cell membrane</location>
    </subcellularLocation>
    <subcellularLocation>
        <location evidence="3">Membrane</location>
        <topology evidence="3">Single-pass type I membrane protein</topology>
    </subcellularLocation>
    <subcellularLocation>
        <location evidence="1">Secreted</location>
        <location evidence="1">Cell wall</location>
    </subcellularLocation>
</comment>
<dbReference type="FunFam" id="3.80.10.10:FF:000400">
    <property type="entry name" value="Nuclear pore complex protein NUP107"/>
    <property type="match status" value="1"/>
</dbReference>
<feature type="signal peptide" evidence="25">
    <location>
        <begin position="1"/>
        <end position="30"/>
    </location>
</feature>
<dbReference type="OrthoDB" id="1188832at2759"/>
<evidence type="ECO:0000313" key="27">
    <source>
        <dbReference type="EMBL" id="PRQ52040.1"/>
    </source>
</evidence>
<dbReference type="PROSITE" id="PS51450">
    <property type="entry name" value="LRR"/>
    <property type="match status" value="2"/>
</dbReference>
<evidence type="ECO:0000256" key="24">
    <source>
        <dbReference type="SAM" id="Phobius"/>
    </source>
</evidence>
<keyword evidence="9 27" id="KW-0808">Transferase</keyword>
<evidence type="ECO:0000256" key="9">
    <source>
        <dbReference type="ARBA" id="ARBA00022679"/>
    </source>
</evidence>
<evidence type="ECO:0000256" key="2">
    <source>
        <dbReference type="ARBA" id="ARBA00004236"/>
    </source>
</evidence>
<keyword evidence="12" id="KW-0677">Repeat</keyword>
<dbReference type="InterPro" id="IPR011009">
    <property type="entry name" value="Kinase-like_dom_sf"/>
</dbReference>
<evidence type="ECO:0000256" key="7">
    <source>
        <dbReference type="ARBA" id="ARBA00022553"/>
    </source>
</evidence>
<dbReference type="GO" id="GO:0099402">
    <property type="term" value="P:plant organ development"/>
    <property type="evidence" value="ECO:0007669"/>
    <property type="project" value="UniProtKB-ARBA"/>
</dbReference>
<protein>
    <recommendedName>
        <fullName evidence="4">non-specific serine/threonine protein kinase</fullName>
        <ecNumber evidence="4">2.7.11.1</ecNumber>
    </recommendedName>
</protein>
<dbReference type="Pfam" id="PF00069">
    <property type="entry name" value="Pkinase"/>
    <property type="match status" value="1"/>
</dbReference>
<keyword evidence="5" id="KW-0134">Cell wall</keyword>
<dbReference type="Pfam" id="PF00560">
    <property type="entry name" value="LRR_1"/>
    <property type="match status" value="1"/>
</dbReference>
<dbReference type="FunFam" id="3.80.10.10:FF:000095">
    <property type="entry name" value="LRR receptor-like serine/threonine-protein kinase GSO1"/>
    <property type="match status" value="1"/>
</dbReference>
<evidence type="ECO:0000256" key="23">
    <source>
        <dbReference type="PROSITE-ProRule" id="PRU10141"/>
    </source>
</evidence>
<evidence type="ECO:0000256" key="22">
    <source>
        <dbReference type="ARBA" id="ARBA00048679"/>
    </source>
</evidence>
<evidence type="ECO:0000256" key="4">
    <source>
        <dbReference type="ARBA" id="ARBA00012513"/>
    </source>
</evidence>
<evidence type="ECO:0000256" key="10">
    <source>
        <dbReference type="ARBA" id="ARBA00022692"/>
    </source>
</evidence>
<dbReference type="FunFam" id="3.30.200.20:FF:000309">
    <property type="entry name" value="Leucine-rich repeat receptor protein kinase MSP1"/>
    <property type="match status" value="1"/>
</dbReference>
<feature type="domain" description="Protein kinase" evidence="26">
    <location>
        <begin position="651"/>
        <end position="924"/>
    </location>
</feature>
<evidence type="ECO:0000256" key="20">
    <source>
        <dbReference type="ARBA" id="ARBA00038043"/>
    </source>
</evidence>
<dbReference type="InterPro" id="IPR003591">
    <property type="entry name" value="Leu-rich_rpt_typical-subtyp"/>
</dbReference>
<keyword evidence="16 24" id="KW-1133">Transmembrane helix</keyword>
<evidence type="ECO:0000256" key="11">
    <source>
        <dbReference type="ARBA" id="ARBA00022729"/>
    </source>
</evidence>
<dbReference type="EC" id="2.7.11.1" evidence="4"/>
<dbReference type="EMBL" id="PDCK01000040">
    <property type="protein sequence ID" value="PRQ52040.1"/>
    <property type="molecule type" value="Genomic_DNA"/>
</dbReference>
<keyword evidence="10 24" id="KW-0812">Transmembrane</keyword>
<feature type="binding site" evidence="23">
    <location>
        <position position="680"/>
    </location>
    <ligand>
        <name>ATP</name>
        <dbReference type="ChEBI" id="CHEBI:30616"/>
    </ligand>
</feature>
<evidence type="ECO:0000256" key="5">
    <source>
        <dbReference type="ARBA" id="ARBA00022512"/>
    </source>
</evidence>
<evidence type="ECO:0000256" key="18">
    <source>
        <dbReference type="ARBA" id="ARBA00023170"/>
    </source>
</evidence>
<comment type="similarity">
    <text evidence="20">Belongs to the polygalacturonase-inhibiting protein family.</text>
</comment>
<dbReference type="OMA" id="PLEICML"/>
<dbReference type="SUPFAM" id="SSF52058">
    <property type="entry name" value="L domain-like"/>
    <property type="match status" value="2"/>
</dbReference>
<dbReference type="InterPro" id="IPR032675">
    <property type="entry name" value="LRR_dom_sf"/>
</dbReference>
<feature type="chain" id="PRO_5015175177" description="non-specific serine/threonine protein kinase" evidence="25">
    <location>
        <begin position="31"/>
        <end position="924"/>
    </location>
</feature>
<evidence type="ECO:0000256" key="15">
    <source>
        <dbReference type="ARBA" id="ARBA00022840"/>
    </source>
</evidence>
<dbReference type="GO" id="GO:0009653">
    <property type="term" value="P:anatomical structure morphogenesis"/>
    <property type="evidence" value="ECO:0007669"/>
    <property type="project" value="UniProtKB-ARBA"/>
</dbReference>
<evidence type="ECO:0000256" key="13">
    <source>
        <dbReference type="ARBA" id="ARBA00022741"/>
    </source>
</evidence>
<dbReference type="Gene3D" id="3.30.200.20">
    <property type="entry name" value="Phosphorylase Kinase, domain 1"/>
    <property type="match status" value="1"/>
</dbReference>
<keyword evidence="14" id="KW-0418">Kinase</keyword>
<evidence type="ECO:0000256" key="21">
    <source>
        <dbReference type="ARBA" id="ARBA00047899"/>
    </source>
</evidence>
<dbReference type="PROSITE" id="PS00107">
    <property type="entry name" value="PROTEIN_KINASE_ATP"/>
    <property type="match status" value="1"/>
</dbReference>
<dbReference type="AlphaFoldDB" id="A0A2P6S025"/>
<keyword evidence="5" id="KW-0964">Secreted</keyword>
<dbReference type="Pfam" id="PF13855">
    <property type="entry name" value="LRR_8"/>
    <property type="match status" value="4"/>
</dbReference>
<proteinExistence type="inferred from homology"/>
<dbReference type="InterPro" id="IPR013210">
    <property type="entry name" value="LRR_N_plant-typ"/>
</dbReference>
<keyword evidence="28" id="KW-1185">Reference proteome</keyword>
<comment type="caution">
    <text evidence="27">The sequence shown here is derived from an EMBL/GenBank/DDBJ whole genome shotgun (WGS) entry which is preliminary data.</text>
</comment>
<dbReference type="PANTHER" id="PTHR48053:SF168">
    <property type="entry name" value="LRR RECEPTOR-LIKE KINASE FAMILY PROTEIN"/>
    <property type="match status" value="1"/>
</dbReference>
<evidence type="ECO:0000256" key="8">
    <source>
        <dbReference type="ARBA" id="ARBA00022614"/>
    </source>
</evidence>
<feature type="transmembrane region" description="Helical" evidence="24">
    <location>
        <begin position="595"/>
        <end position="619"/>
    </location>
</feature>
<dbReference type="InterPro" id="IPR051716">
    <property type="entry name" value="Plant_RL_S/T_kinase"/>
</dbReference>
<keyword evidence="18" id="KW-0675">Receptor</keyword>
<dbReference type="InterPro" id="IPR017441">
    <property type="entry name" value="Protein_kinase_ATP_BS"/>
</dbReference>
<evidence type="ECO:0000256" key="12">
    <source>
        <dbReference type="ARBA" id="ARBA00022737"/>
    </source>
</evidence>
<gene>
    <name evidence="27" type="ORF">RchiOBHm_Chr2g0151181</name>
</gene>
<dbReference type="FunFam" id="3.80.10.10:FF:000221">
    <property type="entry name" value="Leucine-rich repeat receptor-like protein kinase PXL1"/>
    <property type="match status" value="1"/>
</dbReference>
<dbReference type="SUPFAM" id="SSF56112">
    <property type="entry name" value="Protein kinase-like (PK-like)"/>
    <property type="match status" value="1"/>
</dbReference>
<dbReference type="Gramene" id="PRQ52040">
    <property type="protein sequence ID" value="PRQ52040"/>
    <property type="gene ID" value="RchiOBHm_Chr2g0151181"/>
</dbReference>
<evidence type="ECO:0000256" key="14">
    <source>
        <dbReference type="ARBA" id="ARBA00022777"/>
    </source>
</evidence>
<dbReference type="PROSITE" id="PS50011">
    <property type="entry name" value="PROTEIN_KINASE_DOM"/>
    <property type="match status" value="1"/>
</dbReference>
<comment type="catalytic activity">
    <reaction evidence="21">
        <text>L-threonyl-[protein] + ATP = O-phospho-L-threonyl-[protein] + ADP + H(+)</text>
        <dbReference type="Rhea" id="RHEA:46608"/>
        <dbReference type="Rhea" id="RHEA-COMP:11060"/>
        <dbReference type="Rhea" id="RHEA-COMP:11605"/>
        <dbReference type="ChEBI" id="CHEBI:15378"/>
        <dbReference type="ChEBI" id="CHEBI:30013"/>
        <dbReference type="ChEBI" id="CHEBI:30616"/>
        <dbReference type="ChEBI" id="CHEBI:61977"/>
        <dbReference type="ChEBI" id="CHEBI:456216"/>
        <dbReference type="EC" id="2.7.11.1"/>
    </reaction>
</comment>
<evidence type="ECO:0000256" key="1">
    <source>
        <dbReference type="ARBA" id="ARBA00004191"/>
    </source>
</evidence>
<evidence type="ECO:0000313" key="28">
    <source>
        <dbReference type="Proteomes" id="UP000238479"/>
    </source>
</evidence>
<evidence type="ECO:0000256" key="3">
    <source>
        <dbReference type="ARBA" id="ARBA00004479"/>
    </source>
</evidence>
<dbReference type="Pfam" id="PF08263">
    <property type="entry name" value="LRRNT_2"/>
    <property type="match status" value="1"/>
</dbReference>
<keyword evidence="19" id="KW-0325">Glycoprotein</keyword>
<dbReference type="GO" id="GO:0004674">
    <property type="term" value="F:protein serine/threonine kinase activity"/>
    <property type="evidence" value="ECO:0007669"/>
    <property type="project" value="UniProtKB-KW"/>
</dbReference>
<evidence type="ECO:0000256" key="19">
    <source>
        <dbReference type="ARBA" id="ARBA00023180"/>
    </source>
</evidence>
<dbReference type="Proteomes" id="UP000238479">
    <property type="component" value="Chromosome 2"/>
</dbReference>
<dbReference type="InterPro" id="IPR000719">
    <property type="entry name" value="Prot_kinase_dom"/>
</dbReference>
<dbReference type="PRINTS" id="PR00019">
    <property type="entry name" value="LEURICHRPT"/>
</dbReference>
<evidence type="ECO:0000256" key="25">
    <source>
        <dbReference type="SAM" id="SignalP"/>
    </source>
</evidence>
<dbReference type="PROSITE" id="PS00109">
    <property type="entry name" value="PROTEIN_KINASE_TYR"/>
    <property type="match status" value="1"/>
</dbReference>
<dbReference type="FunFam" id="1.10.510.10:FF:000445">
    <property type="entry name" value="MDIS1-interacting receptor like kinase 2"/>
    <property type="match status" value="1"/>
</dbReference>
<dbReference type="Gene3D" id="1.10.510.10">
    <property type="entry name" value="Transferase(Phosphotransferase) domain 1"/>
    <property type="match status" value="1"/>
</dbReference>
<keyword evidence="15 23" id="KW-0067">ATP-binding</keyword>
<dbReference type="GO" id="GO:0005524">
    <property type="term" value="F:ATP binding"/>
    <property type="evidence" value="ECO:0007669"/>
    <property type="project" value="UniProtKB-UniRule"/>
</dbReference>
<evidence type="ECO:0000256" key="6">
    <source>
        <dbReference type="ARBA" id="ARBA00022527"/>
    </source>
</evidence>
<dbReference type="SMART" id="SM00369">
    <property type="entry name" value="LRR_TYP"/>
    <property type="match status" value="8"/>
</dbReference>
<evidence type="ECO:0000256" key="17">
    <source>
        <dbReference type="ARBA" id="ARBA00023136"/>
    </source>
</evidence>
<reference evidence="27 28" key="1">
    <citation type="journal article" date="2018" name="Nat. Genet.">
        <title>The Rosa genome provides new insights in the design of modern roses.</title>
        <authorList>
            <person name="Bendahmane M."/>
        </authorList>
    </citation>
    <scope>NUCLEOTIDE SEQUENCE [LARGE SCALE GENOMIC DNA]</scope>
    <source>
        <strain evidence="28">cv. Old Blush</strain>
    </source>
</reference>
<keyword evidence="13 23" id="KW-0547">Nucleotide-binding</keyword>
<dbReference type="PANTHER" id="PTHR48053">
    <property type="entry name" value="LEUCINE RICH REPEAT FAMILY PROTEIN, EXPRESSED"/>
    <property type="match status" value="1"/>
</dbReference>
<accession>A0A2P6S025</accession>
<dbReference type="Gene3D" id="3.80.10.10">
    <property type="entry name" value="Ribonuclease Inhibitor"/>
    <property type="match status" value="3"/>
</dbReference>
<keyword evidence="7" id="KW-0597">Phosphoprotein</keyword>
<dbReference type="InterPro" id="IPR001611">
    <property type="entry name" value="Leu-rich_rpt"/>
</dbReference>